<dbReference type="AlphaFoldDB" id="A0A6P1NLQ8"/>
<accession>A0A6P1NLQ8</accession>
<name>A0A6P1NLQ8_9MICC</name>
<evidence type="ECO:0000256" key="1">
    <source>
        <dbReference type="SAM" id="MobiDB-lite"/>
    </source>
</evidence>
<gene>
    <name evidence="2" type="ORF">GU243_08415</name>
</gene>
<dbReference type="KEGG" id="psey:GU243_08415"/>
<protein>
    <submittedName>
        <fullName evidence="2">Uncharacterized protein</fullName>
    </submittedName>
</protein>
<reference evidence="2 3" key="1">
    <citation type="submission" date="2020-01" db="EMBL/GenBank/DDBJ databases">
        <title>Pseudarthrobacter psychrotolerans sp. nov., isolated from antarctic soil.</title>
        <authorList>
            <person name="Shin Y."/>
            <person name="Park W."/>
        </authorList>
    </citation>
    <scope>NUCLEOTIDE SEQUENCE [LARGE SCALE GENOMIC DNA]</scope>
    <source>
        <strain evidence="2 3">YJ56</strain>
    </source>
</reference>
<dbReference type="EMBL" id="CP047898">
    <property type="protein sequence ID" value="QHK19747.1"/>
    <property type="molecule type" value="Genomic_DNA"/>
</dbReference>
<organism evidence="2 3">
    <name type="scientific">Pseudarthrobacter psychrotolerans</name>
    <dbReference type="NCBI Taxonomy" id="2697569"/>
    <lineage>
        <taxon>Bacteria</taxon>
        <taxon>Bacillati</taxon>
        <taxon>Actinomycetota</taxon>
        <taxon>Actinomycetes</taxon>
        <taxon>Micrococcales</taxon>
        <taxon>Micrococcaceae</taxon>
        <taxon>Pseudarthrobacter</taxon>
    </lineage>
</organism>
<feature type="region of interest" description="Disordered" evidence="1">
    <location>
        <begin position="84"/>
        <end position="105"/>
    </location>
</feature>
<keyword evidence="3" id="KW-1185">Reference proteome</keyword>
<evidence type="ECO:0000313" key="2">
    <source>
        <dbReference type="EMBL" id="QHK19747.1"/>
    </source>
</evidence>
<dbReference type="Proteomes" id="UP000464186">
    <property type="component" value="Chromosome"/>
</dbReference>
<evidence type="ECO:0000313" key="3">
    <source>
        <dbReference type="Proteomes" id="UP000464186"/>
    </source>
</evidence>
<sequence>MNQRPRAVIRDESGSIVQQERWNEEQRRQAREAITDQFRRGAQRQTLPELRDEIAARWTYVESWEEEQAVREWILHQIDGLIDNDHDTGPAGQNPTGPGTPQFLDPIAARNMQAGTT</sequence>
<proteinExistence type="predicted"/>